<sequence length="876" mass="97775">MFQGSTFLIIKSHSDFADVAKTDHNRSLDSLATVLQENDANVLVKEDHANNVNYLESGDNDTEIPTHIISYTTQFIEYSLALTCMIPVTTPEWVWDSLDQGRLLNPKNYNPDSKYFLKDVFVCVADNLPSGDKEIIYGGVRAFGGQYLDDLTRYTTHLIAMDMSNDKSVIAASAVGEINIKIVKPEWIDECLKMGKKVHEGPYLLAGSEDSNGNINGAEDEGAGSLLFSSPLTSSFQSSFLESKTFYISNDCNISPRLLDTISSIIVSNGGSIATIFNTDTVDVYIGNYRSGVEFVESSKSNRIIVGTLQWLYSIIISGKWVLPLNSNLLHYPVPLNKLSDFSKLKICITNYTGEARFYLSKLITIMGGEFTKTLTRDNDFLIAASPTGKKYEAAKYKWQDGNIKIVNHVWLEECYSNWKVMDWNEKYYQSFGGEDRGVERLIGRIHINSSILRNWWDEVDDSMSEDESKESKDVKESKSKTISKKKSTKKVKEVKEDIKDEVKSSETGRDEINSSKSSKEKAKTTKNQKVATPPAANVQENNEPETKDDKSLTSPQTSTSTPGKTSDKENSPLRGGRSAAKKAAAKLHSDMADLNNYQQMKKNPNKMKHYLDELQGESSTPSKKSKVKSKAAPLMIALTTGCEQDLDLTPTKVSTLAELGITILNDFSEMHPVDTLVAPRIMRTEKFLKCLSQVNQIIHPSYISGILKKLDSPTSSTDLTTSESLSKEFKIEDYTLDKILGVKAINQELGFSATSSVNGLNKLLTSSLKGKVFQNMKFNLSTNLNGGTAVITKILEAHGCSETMVVKNINPNAKNVLLWTDVAENEQIYIAHKVKDAKAILNFKRSFPKGVVLDWDWCVKSIFKMKKEEYKKYKL</sequence>
<dbReference type="Pfam" id="PF00533">
    <property type="entry name" value="BRCT"/>
    <property type="match status" value="1"/>
</dbReference>
<dbReference type="GO" id="GO:0005634">
    <property type="term" value="C:nucleus"/>
    <property type="evidence" value="ECO:0007669"/>
    <property type="project" value="TreeGrafter"/>
</dbReference>
<dbReference type="GO" id="GO:0006302">
    <property type="term" value="P:double-strand break repair"/>
    <property type="evidence" value="ECO:0007669"/>
    <property type="project" value="TreeGrafter"/>
</dbReference>
<dbReference type="Pfam" id="PF12738">
    <property type="entry name" value="PTCB-BRCT"/>
    <property type="match status" value="1"/>
</dbReference>
<organism evidence="3 4">
    <name type="scientific">[Candida] railenensis</name>
    <dbReference type="NCBI Taxonomy" id="45579"/>
    <lineage>
        <taxon>Eukaryota</taxon>
        <taxon>Fungi</taxon>
        <taxon>Dikarya</taxon>
        <taxon>Ascomycota</taxon>
        <taxon>Saccharomycotina</taxon>
        <taxon>Pichiomycetes</taxon>
        <taxon>Debaryomycetaceae</taxon>
        <taxon>Kurtzmaniella</taxon>
    </lineage>
</organism>
<keyword evidence="4" id="KW-1185">Reference proteome</keyword>
<feature type="compositionally biased region" description="Basic and acidic residues" evidence="1">
    <location>
        <begin position="470"/>
        <end position="480"/>
    </location>
</feature>
<feature type="domain" description="BRCT" evidence="2">
    <location>
        <begin position="112"/>
        <end position="205"/>
    </location>
</feature>
<dbReference type="SMART" id="SM00292">
    <property type="entry name" value="BRCT"/>
    <property type="match status" value="3"/>
</dbReference>
<proteinExistence type="predicted"/>
<dbReference type="InterPro" id="IPR036420">
    <property type="entry name" value="BRCT_dom_sf"/>
</dbReference>
<evidence type="ECO:0000313" key="3">
    <source>
        <dbReference type="EMBL" id="CAH2355510.1"/>
    </source>
</evidence>
<evidence type="ECO:0000313" key="4">
    <source>
        <dbReference type="Proteomes" id="UP000837801"/>
    </source>
</evidence>
<dbReference type="EMBL" id="CAKXYY010000027">
    <property type="protein sequence ID" value="CAH2355510.1"/>
    <property type="molecule type" value="Genomic_DNA"/>
</dbReference>
<dbReference type="Gene3D" id="3.40.50.10190">
    <property type="entry name" value="BRCT domain"/>
    <property type="match status" value="5"/>
</dbReference>
<feature type="compositionally biased region" description="Basic and acidic residues" evidence="1">
    <location>
        <begin position="491"/>
        <end position="524"/>
    </location>
</feature>
<dbReference type="Proteomes" id="UP000837801">
    <property type="component" value="Unassembled WGS sequence"/>
</dbReference>
<protein>
    <recommendedName>
        <fullName evidence="2">BRCT domain-containing protein</fullName>
    </recommendedName>
</protein>
<dbReference type="InterPro" id="IPR031906">
    <property type="entry name" value="RTT107_BRCT_6"/>
</dbReference>
<evidence type="ECO:0000256" key="1">
    <source>
        <dbReference type="SAM" id="MobiDB-lite"/>
    </source>
</evidence>
<reference evidence="3" key="1">
    <citation type="submission" date="2022-03" db="EMBL/GenBank/DDBJ databases">
        <authorList>
            <person name="Legras J.-L."/>
            <person name="Devillers H."/>
            <person name="Grondin C."/>
        </authorList>
    </citation>
    <scope>NUCLEOTIDE SEQUENCE</scope>
    <source>
        <strain evidence="3">CLIB 1423</strain>
    </source>
</reference>
<feature type="domain" description="BRCT" evidence="2">
    <location>
        <begin position="337"/>
        <end position="429"/>
    </location>
</feature>
<dbReference type="CDD" id="cd18436">
    <property type="entry name" value="BRCT_BRC1_like_rpt2"/>
    <property type="match status" value="1"/>
</dbReference>
<dbReference type="InterPro" id="IPR053036">
    <property type="entry name" value="CellCycle_DNARepair_Reg"/>
</dbReference>
<feature type="region of interest" description="Disordered" evidence="1">
    <location>
        <begin position="465"/>
        <end position="588"/>
    </location>
</feature>
<dbReference type="PROSITE" id="PS50172">
    <property type="entry name" value="BRCT"/>
    <property type="match status" value="4"/>
</dbReference>
<name>A0A9P0QUZ8_9ASCO</name>
<feature type="compositionally biased region" description="Low complexity" evidence="1">
    <location>
        <begin position="553"/>
        <end position="565"/>
    </location>
</feature>
<evidence type="ECO:0000259" key="2">
    <source>
        <dbReference type="PROSITE" id="PS50172"/>
    </source>
</evidence>
<feature type="domain" description="BRCT" evidence="2">
    <location>
        <begin position="1"/>
        <end position="111"/>
    </location>
</feature>
<dbReference type="InterPro" id="IPR001357">
    <property type="entry name" value="BRCT_dom"/>
</dbReference>
<dbReference type="GO" id="GO:1990683">
    <property type="term" value="P:DNA double-strand break attachment to nuclear envelope"/>
    <property type="evidence" value="ECO:0007669"/>
    <property type="project" value="TreeGrafter"/>
</dbReference>
<comment type="caution">
    <text evidence="3">The sequence shown here is derived from an EMBL/GenBank/DDBJ whole genome shotgun (WGS) entry which is preliminary data.</text>
</comment>
<dbReference type="PANTHER" id="PTHR47667:SF1">
    <property type="entry name" value="REGULATOR OF TY1 TRANSPOSITION PROTEIN 107"/>
    <property type="match status" value="1"/>
</dbReference>
<gene>
    <name evidence="3" type="ORF">CLIB1423_27S01222</name>
</gene>
<dbReference type="OrthoDB" id="342264at2759"/>
<dbReference type="Pfam" id="PF16771">
    <property type="entry name" value="RTT107_BRCT_6"/>
    <property type="match status" value="1"/>
</dbReference>
<dbReference type="GO" id="GO:0035361">
    <property type="term" value="C:Cul8-RING ubiquitin ligase complex"/>
    <property type="evidence" value="ECO:0007669"/>
    <property type="project" value="TreeGrafter"/>
</dbReference>
<dbReference type="AlphaFoldDB" id="A0A9P0QUZ8"/>
<dbReference type="SUPFAM" id="SSF52113">
    <property type="entry name" value="BRCT domain"/>
    <property type="match status" value="3"/>
</dbReference>
<feature type="domain" description="BRCT" evidence="2">
    <location>
        <begin position="236"/>
        <end position="320"/>
    </location>
</feature>
<dbReference type="Pfam" id="PF16770">
    <property type="entry name" value="RTT107_BRCT_5"/>
    <property type="match status" value="1"/>
</dbReference>
<dbReference type="PANTHER" id="PTHR47667">
    <property type="entry name" value="REGULATOR OF TY1 TRANSPOSITION PROTEIN 107"/>
    <property type="match status" value="1"/>
</dbReference>
<accession>A0A9P0QUZ8</accession>